<feature type="compositionally biased region" description="Low complexity" evidence="1">
    <location>
        <begin position="38"/>
        <end position="65"/>
    </location>
</feature>
<evidence type="ECO:0000256" key="1">
    <source>
        <dbReference type="SAM" id="MobiDB-lite"/>
    </source>
</evidence>
<proteinExistence type="predicted"/>
<feature type="compositionally biased region" description="Low complexity" evidence="1">
    <location>
        <begin position="121"/>
        <end position="130"/>
    </location>
</feature>
<organism evidence="2 4">
    <name type="scientific">Pipra filicauda</name>
    <name type="common">Wire-tailed manakin</name>
    <dbReference type="NCBI Taxonomy" id="649802"/>
    <lineage>
        <taxon>Eukaryota</taxon>
        <taxon>Metazoa</taxon>
        <taxon>Chordata</taxon>
        <taxon>Craniata</taxon>
        <taxon>Vertebrata</taxon>
        <taxon>Euteleostomi</taxon>
        <taxon>Archelosauria</taxon>
        <taxon>Archosauria</taxon>
        <taxon>Dinosauria</taxon>
        <taxon>Saurischia</taxon>
        <taxon>Theropoda</taxon>
        <taxon>Coelurosauria</taxon>
        <taxon>Aves</taxon>
        <taxon>Neognathae</taxon>
        <taxon>Neoaves</taxon>
        <taxon>Telluraves</taxon>
        <taxon>Australaves</taxon>
        <taxon>Passeriformes</taxon>
        <taxon>Pipridae</taxon>
        <taxon>Pipra</taxon>
    </lineage>
</organism>
<keyword evidence="2" id="KW-1185">Reference proteome</keyword>
<dbReference type="Proteomes" id="UP000504627">
    <property type="component" value="Unplaced"/>
</dbReference>
<feature type="compositionally biased region" description="Gly residues" evidence="1">
    <location>
        <begin position="79"/>
        <end position="91"/>
    </location>
</feature>
<evidence type="ECO:0000313" key="2">
    <source>
        <dbReference type="Proteomes" id="UP000504627"/>
    </source>
</evidence>
<gene>
    <name evidence="3 4" type="primary">LOC120324758</name>
</gene>
<sequence length="170" mass="17001">MCGVRSIYTGKPPAWWVPLPQGYRTPAGLGCGRGSRSPRTVGAGRTRPGPRPVGRSVGPAPGSSARGAQGAAEASRGCDGSGSGLFPGGPRLGPRGSGAPRTPPRAPGRGLGAGVARARRCGGAALASGREAAPPLPLPLPLRNFQANTAPSPSSPRRRLGTEENVSAQC</sequence>
<accession>A0A7R5KUD0</accession>
<name>A0A7R5KUD0_9PASS</name>
<dbReference type="GeneID" id="120324758"/>
<dbReference type="RefSeq" id="XP_039244775.1">
    <property type="nucleotide sequence ID" value="XM_039388841.1"/>
</dbReference>
<protein>
    <submittedName>
        <fullName evidence="3 4">Translation initiation factor IF-2-like</fullName>
    </submittedName>
</protein>
<feature type="region of interest" description="Disordered" evidence="1">
    <location>
        <begin position="28"/>
        <end position="170"/>
    </location>
</feature>
<reference evidence="3 4" key="1">
    <citation type="submission" date="2025-04" db="UniProtKB">
        <authorList>
            <consortium name="RefSeq"/>
        </authorList>
    </citation>
    <scope>IDENTIFICATION</scope>
    <source>
        <tissue evidence="3 4">Muscle</tissue>
    </source>
</reference>
<evidence type="ECO:0000313" key="4">
    <source>
        <dbReference type="RefSeq" id="XP_039244776.1"/>
    </source>
</evidence>
<dbReference type="RefSeq" id="XP_039244776.1">
    <property type="nucleotide sequence ID" value="XM_039388842.1"/>
</dbReference>
<dbReference type="AlphaFoldDB" id="A0A7R5KUD0"/>
<evidence type="ECO:0000313" key="3">
    <source>
        <dbReference type="RefSeq" id="XP_039244775.1"/>
    </source>
</evidence>